<accession>A0AAE0TJC6</accession>
<comment type="caution">
    <text evidence="1">The sequence shown here is derived from an EMBL/GenBank/DDBJ whole genome shotgun (WGS) entry which is preliminary data.</text>
</comment>
<reference evidence="1" key="1">
    <citation type="journal article" date="2021" name="Genome Biol. Evol.">
        <title>A High-Quality Reference Genome for a Parasitic Bivalve with Doubly Uniparental Inheritance (Bivalvia: Unionida).</title>
        <authorList>
            <person name="Smith C.H."/>
        </authorList>
    </citation>
    <scope>NUCLEOTIDE SEQUENCE</scope>
    <source>
        <strain evidence="1">CHS0354</strain>
    </source>
</reference>
<reference evidence="1" key="3">
    <citation type="submission" date="2023-05" db="EMBL/GenBank/DDBJ databases">
        <authorList>
            <person name="Smith C.H."/>
        </authorList>
    </citation>
    <scope>NUCLEOTIDE SEQUENCE</scope>
    <source>
        <strain evidence="1">CHS0354</strain>
        <tissue evidence="1">Mantle</tissue>
    </source>
</reference>
<sequence length="134" mass="14600">MPPVLQALVPTELCMPPVLWALVPTELCMPPVLQDLVPTELDNVWRSCTFITRKLFPIPNWWGNWGPWNGGNWGLGSGRWWGGKGGYSGGYSLGGPVWGGNVGGVVVPVWKGTYPRFDYGNVGYGYGVVGKNGY</sequence>
<keyword evidence="2" id="KW-1185">Reference proteome</keyword>
<reference evidence="1" key="2">
    <citation type="journal article" date="2021" name="Genome Biol. Evol.">
        <title>Developing a high-quality reference genome for a parasitic bivalve with doubly uniparental inheritance (Bivalvia: Unionida).</title>
        <authorList>
            <person name="Smith C.H."/>
        </authorList>
    </citation>
    <scope>NUCLEOTIDE SEQUENCE</scope>
    <source>
        <strain evidence="1">CHS0354</strain>
        <tissue evidence="1">Mantle</tissue>
    </source>
</reference>
<dbReference type="Proteomes" id="UP001195483">
    <property type="component" value="Unassembled WGS sequence"/>
</dbReference>
<gene>
    <name evidence="1" type="ORF">CHS0354_032747</name>
</gene>
<evidence type="ECO:0000313" key="1">
    <source>
        <dbReference type="EMBL" id="KAK3611466.1"/>
    </source>
</evidence>
<proteinExistence type="predicted"/>
<name>A0AAE0TJC6_9BIVA</name>
<dbReference type="AlphaFoldDB" id="A0AAE0TJC6"/>
<protein>
    <submittedName>
        <fullName evidence="1">Uncharacterized protein</fullName>
    </submittedName>
</protein>
<dbReference type="EMBL" id="JAEAOA010001931">
    <property type="protein sequence ID" value="KAK3611466.1"/>
    <property type="molecule type" value="Genomic_DNA"/>
</dbReference>
<evidence type="ECO:0000313" key="2">
    <source>
        <dbReference type="Proteomes" id="UP001195483"/>
    </source>
</evidence>
<organism evidence="1 2">
    <name type="scientific">Potamilus streckersoni</name>
    <dbReference type="NCBI Taxonomy" id="2493646"/>
    <lineage>
        <taxon>Eukaryota</taxon>
        <taxon>Metazoa</taxon>
        <taxon>Spiralia</taxon>
        <taxon>Lophotrochozoa</taxon>
        <taxon>Mollusca</taxon>
        <taxon>Bivalvia</taxon>
        <taxon>Autobranchia</taxon>
        <taxon>Heteroconchia</taxon>
        <taxon>Palaeoheterodonta</taxon>
        <taxon>Unionida</taxon>
        <taxon>Unionoidea</taxon>
        <taxon>Unionidae</taxon>
        <taxon>Ambleminae</taxon>
        <taxon>Lampsilini</taxon>
        <taxon>Potamilus</taxon>
    </lineage>
</organism>